<gene>
    <name evidence="1" type="ORF">U9M48_029302</name>
</gene>
<reference evidence="1 2" key="1">
    <citation type="submission" date="2024-02" db="EMBL/GenBank/DDBJ databases">
        <title>High-quality chromosome-scale genome assembly of Pensacola bahiagrass (Paspalum notatum Flugge var. saurae).</title>
        <authorList>
            <person name="Vega J.M."/>
            <person name="Podio M."/>
            <person name="Orjuela J."/>
            <person name="Siena L.A."/>
            <person name="Pessino S.C."/>
            <person name="Combes M.C."/>
            <person name="Mariac C."/>
            <person name="Albertini E."/>
            <person name="Pupilli F."/>
            <person name="Ortiz J.P.A."/>
            <person name="Leblanc O."/>
        </authorList>
    </citation>
    <scope>NUCLEOTIDE SEQUENCE [LARGE SCALE GENOMIC DNA]</scope>
    <source>
        <strain evidence="1">R1</strain>
        <tissue evidence="1">Leaf</tissue>
    </source>
</reference>
<evidence type="ECO:0000313" key="2">
    <source>
        <dbReference type="Proteomes" id="UP001341281"/>
    </source>
</evidence>
<protein>
    <submittedName>
        <fullName evidence="1">Uncharacterized protein</fullName>
    </submittedName>
</protein>
<sequence>NGAQEDLRKYLGHKPVEVGIGWALDVKGAAADIVDGLIVEQDSDISVLKEGVGGQDTVVRLNHRGGDLGEPKLGLLAVVNRQALKEEGTKARASSSTDSIEDKEALETMTTGKVVGSILLATDELLRVEELAVGASPHLIDHSGLKVNKHSTGDMLPSTSLTEEGVESIITSSNCLVTGHLAIRLNKSISSQFRKSQMEL</sequence>
<dbReference type="AlphaFoldDB" id="A0AAQ3U0N9"/>
<organism evidence="1 2">
    <name type="scientific">Paspalum notatum var. saurae</name>
    <dbReference type="NCBI Taxonomy" id="547442"/>
    <lineage>
        <taxon>Eukaryota</taxon>
        <taxon>Viridiplantae</taxon>
        <taxon>Streptophyta</taxon>
        <taxon>Embryophyta</taxon>
        <taxon>Tracheophyta</taxon>
        <taxon>Spermatophyta</taxon>
        <taxon>Magnoliopsida</taxon>
        <taxon>Liliopsida</taxon>
        <taxon>Poales</taxon>
        <taxon>Poaceae</taxon>
        <taxon>PACMAD clade</taxon>
        <taxon>Panicoideae</taxon>
        <taxon>Andropogonodae</taxon>
        <taxon>Paspaleae</taxon>
        <taxon>Paspalinae</taxon>
        <taxon>Paspalum</taxon>
    </lineage>
</organism>
<name>A0AAQ3U0N9_PASNO</name>
<accession>A0AAQ3U0N9</accession>
<evidence type="ECO:0000313" key="1">
    <source>
        <dbReference type="EMBL" id="WVZ81984.1"/>
    </source>
</evidence>
<dbReference type="EMBL" id="CP144750">
    <property type="protein sequence ID" value="WVZ81984.1"/>
    <property type="molecule type" value="Genomic_DNA"/>
</dbReference>
<feature type="non-terminal residue" evidence="1">
    <location>
        <position position="1"/>
    </location>
</feature>
<dbReference type="Proteomes" id="UP001341281">
    <property type="component" value="Chromosome 06"/>
</dbReference>
<proteinExistence type="predicted"/>
<keyword evidence="2" id="KW-1185">Reference proteome</keyword>